<dbReference type="Proteomes" id="UP001159042">
    <property type="component" value="Unassembled WGS sequence"/>
</dbReference>
<proteinExistence type="predicted"/>
<reference evidence="2 3" key="1">
    <citation type="journal article" date="2023" name="Insect Mol. Biol.">
        <title>Genome sequencing provides insights into the evolution of gene families encoding plant cell wall-degrading enzymes in longhorned beetles.</title>
        <authorList>
            <person name="Shin N.R."/>
            <person name="Okamura Y."/>
            <person name="Kirsch R."/>
            <person name="Pauchet Y."/>
        </authorList>
    </citation>
    <scope>NUCLEOTIDE SEQUENCE [LARGE SCALE GENOMIC DNA]</scope>
    <source>
        <strain evidence="2">EAD_L_NR</strain>
    </source>
</reference>
<evidence type="ECO:0000313" key="2">
    <source>
        <dbReference type="EMBL" id="KAJ8920245.1"/>
    </source>
</evidence>
<feature type="compositionally biased region" description="Basic and acidic residues" evidence="1">
    <location>
        <begin position="257"/>
        <end position="268"/>
    </location>
</feature>
<sequence>MYSAAPTNLNGQNVIVSQEQQRKIFDTLNTSIAGLPFDNVGSFPVPSTFLQAQKQFVPGGVMFSFVTQPMPLPQSFMMQQQVALPNPSPSCFCPMSLEQQIATSGLQKHGLESLQYQQQLANNPFMLKFHFNHATSCSDLLNGPSQVPGSRSTPDFSNVSGVACFTNQEQSCTSRGASVQDTNWVNCLNSATGTPEPPRNVMTDEHKGASNKSTDQKGADNEVVKQDKSLQVSARCECEGKEDKCKSKQKEKKSKKSKQDKENDEKSKLKSSKRSKNKKKEESDGSSDGSSCEEDEVPPTCPYLWKKRKQSSRSSDQC</sequence>
<keyword evidence="3" id="KW-1185">Reference proteome</keyword>
<evidence type="ECO:0000256" key="1">
    <source>
        <dbReference type="SAM" id="MobiDB-lite"/>
    </source>
</evidence>
<gene>
    <name evidence="2" type="ORF">NQ315_011906</name>
</gene>
<feature type="region of interest" description="Disordered" evidence="1">
    <location>
        <begin position="239"/>
        <end position="318"/>
    </location>
</feature>
<feature type="compositionally biased region" description="Basic residues" evidence="1">
    <location>
        <begin position="269"/>
        <end position="278"/>
    </location>
</feature>
<feature type="region of interest" description="Disordered" evidence="1">
    <location>
        <begin position="189"/>
        <end position="226"/>
    </location>
</feature>
<dbReference type="AlphaFoldDB" id="A0AAV8W140"/>
<accession>A0AAV8W140</accession>
<feature type="compositionally biased region" description="Basic and acidic residues" evidence="1">
    <location>
        <begin position="239"/>
        <end position="248"/>
    </location>
</feature>
<name>A0AAV8W140_9CUCU</name>
<dbReference type="EMBL" id="JANEYG010000015">
    <property type="protein sequence ID" value="KAJ8920245.1"/>
    <property type="molecule type" value="Genomic_DNA"/>
</dbReference>
<comment type="caution">
    <text evidence="2">The sequence shown here is derived from an EMBL/GenBank/DDBJ whole genome shotgun (WGS) entry which is preliminary data.</text>
</comment>
<organism evidence="2 3">
    <name type="scientific">Exocentrus adspersus</name>
    <dbReference type="NCBI Taxonomy" id="1586481"/>
    <lineage>
        <taxon>Eukaryota</taxon>
        <taxon>Metazoa</taxon>
        <taxon>Ecdysozoa</taxon>
        <taxon>Arthropoda</taxon>
        <taxon>Hexapoda</taxon>
        <taxon>Insecta</taxon>
        <taxon>Pterygota</taxon>
        <taxon>Neoptera</taxon>
        <taxon>Endopterygota</taxon>
        <taxon>Coleoptera</taxon>
        <taxon>Polyphaga</taxon>
        <taxon>Cucujiformia</taxon>
        <taxon>Chrysomeloidea</taxon>
        <taxon>Cerambycidae</taxon>
        <taxon>Lamiinae</taxon>
        <taxon>Acanthocinini</taxon>
        <taxon>Exocentrus</taxon>
    </lineage>
</organism>
<protein>
    <submittedName>
        <fullName evidence="2">Uncharacterized protein</fullName>
    </submittedName>
</protein>
<evidence type="ECO:0000313" key="3">
    <source>
        <dbReference type="Proteomes" id="UP001159042"/>
    </source>
</evidence>
<feature type="compositionally biased region" description="Basic and acidic residues" evidence="1">
    <location>
        <begin position="202"/>
        <end position="226"/>
    </location>
</feature>